<reference evidence="1 2" key="1">
    <citation type="journal article" date="2021" name="Comput. Struct. Biotechnol. J.">
        <title>De novo genome assembly of the potent medicinal plant Rehmannia glutinosa using nanopore technology.</title>
        <authorList>
            <person name="Ma L."/>
            <person name="Dong C."/>
            <person name="Song C."/>
            <person name="Wang X."/>
            <person name="Zheng X."/>
            <person name="Niu Y."/>
            <person name="Chen S."/>
            <person name="Feng W."/>
        </authorList>
    </citation>
    <scope>NUCLEOTIDE SEQUENCE [LARGE SCALE GENOMIC DNA]</scope>
    <source>
        <strain evidence="1">DH-2019</strain>
    </source>
</reference>
<keyword evidence="2" id="KW-1185">Reference proteome</keyword>
<sequence>MEINNTENTTKRRPSWPTRICFMRFLRHVDDGHPLAKAASSVRAWKRTAHDERLWEPISHETLPPQTDALRAIVLALGGSAASIRATSCTLLLSSFFFSRRFFERGLVFLPLQRSPPSSTRYKARWERMS</sequence>
<evidence type="ECO:0000313" key="1">
    <source>
        <dbReference type="EMBL" id="KAK6163874.1"/>
    </source>
</evidence>
<protein>
    <recommendedName>
        <fullName evidence="3">F-box protein</fullName>
    </recommendedName>
</protein>
<organism evidence="1 2">
    <name type="scientific">Rehmannia glutinosa</name>
    <name type="common">Chinese foxglove</name>
    <dbReference type="NCBI Taxonomy" id="99300"/>
    <lineage>
        <taxon>Eukaryota</taxon>
        <taxon>Viridiplantae</taxon>
        <taxon>Streptophyta</taxon>
        <taxon>Embryophyta</taxon>
        <taxon>Tracheophyta</taxon>
        <taxon>Spermatophyta</taxon>
        <taxon>Magnoliopsida</taxon>
        <taxon>eudicotyledons</taxon>
        <taxon>Gunneridae</taxon>
        <taxon>Pentapetalae</taxon>
        <taxon>asterids</taxon>
        <taxon>lamiids</taxon>
        <taxon>Lamiales</taxon>
        <taxon>Orobanchaceae</taxon>
        <taxon>Rehmannieae</taxon>
        <taxon>Rehmannia</taxon>
    </lineage>
</organism>
<evidence type="ECO:0000313" key="2">
    <source>
        <dbReference type="Proteomes" id="UP001318860"/>
    </source>
</evidence>
<name>A0ABR0XXY0_REHGL</name>
<comment type="caution">
    <text evidence="1">The sequence shown here is derived from an EMBL/GenBank/DDBJ whole genome shotgun (WGS) entry which is preliminary data.</text>
</comment>
<dbReference type="Proteomes" id="UP001318860">
    <property type="component" value="Unassembled WGS sequence"/>
</dbReference>
<evidence type="ECO:0008006" key="3">
    <source>
        <dbReference type="Google" id="ProtNLM"/>
    </source>
</evidence>
<accession>A0ABR0XXY0</accession>
<gene>
    <name evidence="1" type="ORF">DH2020_000738</name>
</gene>
<dbReference type="EMBL" id="JABTTQ020000001">
    <property type="protein sequence ID" value="KAK6163874.1"/>
    <property type="molecule type" value="Genomic_DNA"/>
</dbReference>
<proteinExistence type="predicted"/>